<evidence type="ECO:0000259" key="1">
    <source>
        <dbReference type="Pfam" id="PF00078"/>
    </source>
</evidence>
<dbReference type="EMBL" id="NBNE01009320">
    <property type="protein sequence ID" value="OWY98524.1"/>
    <property type="molecule type" value="Genomic_DNA"/>
</dbReference>
<dbReference type="InterPro" id="IPR043502">
    <property type="entry name" value="DNA/RNA_pol_sf"/>
</dbReference>
<evidence type="ECO:0000313" key="3">
    <source>
        <dbReference type="Proteomes" id="UP000198211"/>
    </source>
</evidence>
<dbReference type="InterPro" id="IPR021109">
    <property type="entry name" value="Peptidase_aspartic_dom_sf"/>
</dbReference>
<dbReference type="Pfam" id="PF08284">
    <property type="entry name" value="RVP_2"/>
    <property type="match status" value="1"/>
</dbReference>
<dbReference type="CDD" id="cd01647">
    <property type="entry name" value="RT_LTR"/>
    <property type="match status" value="1"/>
</dbReference>
<feature type="domain" description="Reverse transcriptase" evidence="1">
    <location>
        <begin position="284"/>
        <end position="378"/>
    </location>
</feature>
<gene>
    <name evidence="2" type="ORF">PHMEG_00030695</name>
</gene>
<dbReference type="PANTHER" id="PTHR24559:SF444">
    <property type="entry name" value="REVERSE TRANSCRIPTASE DOMAIN-CONTAINING PROTEIN"/>
    <property type="match status" value="1"/>
</dbReference>
<dbReference type="OrthoDB" id="127167at2759"/>
<dbReference type="PANTHER" id="PTHR24559">
    <property type="entry name" value="TRANSPOSON TY3-I GAG-POL POLYPROTEIN"/>
    <property type="match status" value="1"/>
</dbReference>
<dbReference type="Gene3D" id="3.10.10.10">
    <property type="entry name" value="HIV Type 1 Reverse Transcriptase, subunit A, domain 1"/>
    <property type="match status" value="1"/>
</dbReference>
<comment type="caution">
    <text evidence="2">The sequence shown here is derived from an EMBL/GenBank/DDBJ whole genome shotgun (WGS) entry which is preliminary data.</text>
</comment>
<feature type="non-terminal residue" evidence="2">
    <location>
        <position position="1"/>
    </location>
</feature>
<evidence type="ECO:0000313" key="2">
    <source>
        <dbReference type="EMBL" id="OWY98524.1"/>
    </source>
</evidence>
<protein>
    <recommendedName>
        <fullName evidence="1">Reverse transcriptase domain-containing protein</fullName>
    </recommendedName>
</protein>
<organism evidence="2 3">
    <name type="scientific">Phytophthora megakarya</name>
    <dbReference type="NCBI Taxonomy" id="4795"/>
    <lineage>
        <taxon>Eukaryota</taxon>
        <taxon>Sar</taxon>
        <taxon>Stramenopiles</taxon>
        <taxon>Oomycota</taxon>
        <taxon>Peronosporomycetes</taxon>
        <taxon>Peronosporales</taxon>
        <taxon>Peronosporaceae</taxon>
        <taxon>Phytophthora</taxon>
    </lineage>
</organism>
<reference evidence="3" key="1">
    <citation type="submission" date="2017-03" db="EMBL/GenBank/DDBJ databases">
        <title>Phytopthora megakarya and P. palmivora, two closely related causual agents of cacao black pod achieved similar genome size and gene model numbers by different mechanisms.</title>
        <authorList>
            <person name="Ali S."/>
            <person name="Shao J."/>
            <person name="Larry D.J."/>
            <person name="Kronmiller B."/>
            <person name="Shen D."/>
            <person name="Strem M.D."/>
            <person name="Melnick R.L."/>
            <person name="Guiltinan M.J."/>
            <person name="Tyler B.M."/>
            <person name="Meinhardt L.W."/>
            <person name="Bailey B.A."/>
        </authorList>
    </citation>
    <scope>NUCLEOTIDE SEQUENCE [LARGE SCALE GENOMIC DNA]</scope>
    <source>
        <strain evidence="3">zdho120</strain>
    </source>
</reference>
<dbReference type="Pfam" id="PF00078">
    <property type="entry name" value="RVT_1"/>
    <property type="match status" value="1"/>
</dbReference>
<dbReference type="InterPro" id="IPR053134">
    <property type="entry name" value="RNA-dir_DNA_polymerase"/>
</dbReference>
<dbReference type="Gene3D" id="2.40.70.10">
    <property type="entry name" value="Acid Proteases"/>
    <property type="match status" value="1"/>
</dbReference>
<dbReference type="AlphaFoldDB" id="A0A225UZY9"/>
<dbReference type="Proteomes" id="UP000198211">
    <property type="component" value="Unassembled WGS sequence"/>
</dbReference>
<accession>A0A225UZY9</accession>
<dbReference type="CDD" id="cd00303">
    <property type="entry name" value="retropepsin_like"/>
    <property type="match status" value="1"/>
</dbReference>
<dbReference type="Gene3D" id="3.30.70.270">
    <property type="match status" value="1"/>
</dbReference>
<dbReference type="InterPro" id="IPR000477">
    <property type="entry name" value="RT_dom"/>
</dbReference>
<keyword evidence="3" id="KW-1185">Reference proteome</keyword>
<dbReference type="SUPFAM" id="SSF50630">
    <property type="entry name" value="Acid proteases"/>
    <property type="match status" value="1"/>
</dbReference>
<dbReference type="InterPro" id="IPR043128">
    <property type="entry name" value="Rev_trsase/Diguanyl_cyclase"/>
</dbReference>
<proteinExistence type="predicted"/>
<dbReference type="SUPFAM" id="SSF56672">
    <property type="entry name" value="DNA/RNA polymerases"/>
    <property type="match status" value="1"/>
</dbReference>
<name>A0A225UZY9_9STRA</name>
<sequence length="378" mass="41468">RPGLYKVPESDVESDSNNDLVGAGKPVIGSVNSVEVVSAGYIDCTPADVLIYSGAVASLIDIEVLKRIGRTDTPLRPCDTSLNGVTGHKIGAKGAIDLPLHLGSLEMDRLFVAVNRLHVDVILGRDTLKDFRAVIDLHVLRTTVAVASLVPESAFGFEMETEVPSGIDSQPTHEECPASNWVDSVLSATTNDKGDRSKAMPQLEKVSKVELEVDFNGSKLNKEQQHLLKEVLYLFRDMFVDTSMTPGRPDWAEGDVMEAELQQYLSLGHIRLSTSHWASSVRMIRKPDGGIRVSIDYRRLNAVTVKDGYPMPLIVDILDVLGNAKLFSTMDIASGYWNVPMAKASVEKTAFSCKYGLYEWLVKPFGLCNAVPAFDRLM</sequence>